<dbReference type="Proteomes" id="UP000664601">
    <property type="component" value="Unassembled WGS sequence"/>
</dbReference>
<evidence type="ECO:0000313" key="1">
    <source>
        <dbReference type="EMBL" id="MBO1305440.1"/>
    </source>
</evidence>
<dbReference type="RefSeq" id="WP_207672385.1">
    <property type="nucleotide sequence ID" value="NZ_JAFREM010000008.1"/>
</dbReference>
<reference evidence="1 2" key="1">
    <citation type="submission" date="2021-03" db="EMBL/GenBank/DDBJ databases">
        <title>Enterococcal diversity collection.</title>
        <authorList>
            <person name="Gilmore M.S."/>
            <person name="Schwartzman J."/>
            <person name="Van Tyne D."/>
            <person name="Martin M."/>
            <person name="Earl A.M."/>
            <person name="Manson A.L."/>
            <person name="Straub T."/>
            <person name="Salamzade R."/>
            <person name="Saavedra J."/>
            <person name="Lebreton F."/>
            <person name="Prichula J."/>
            <person name="Schaufler K."/>
            <person name="Gaca A."/>
            <person name="Sgardioli B."/>
            <person name="Wagenaar J."/>
            <person name="Strong T."/>
        </authorList>
    </citation>
    <scope>NUCLEOTIDE SEQUENCE [LARGE SCALE GENOMIC DNA]</scope>
    <source>
        <strain evidence="1 2">669A</strain>
    </source>
</reference>
<name>A0ABS3L731_9ENTE</name>
<comment type="caution">
    <text evidence="1">The sequence shown here is derived from an EMBL/GenBank/DDBJ whole genome shotgun (WGS) entry which is preliminary data.</text>
</comment>
<dbReference type="EMBL" id="JAFREM010000008">
    <property type="protein sequence ID" value="MBO1305440.1"/>
    <property type="molecule type" value="Genomic_DNA"/>
</dbReference>
<accession>A0ABS3L731</accession>
<protein>
    <submittedName>
        <fullName evidence="1">Uncharacterized protein</fullName>
    </submittedName>
</protein>
<proteinExistence type="predicted"/>
<sequence>MQVFEQQLSHIPEEIKNAWSSSFVFVMENGTKFWHFPARQWTEEQIQEYFLNRYQATSHFIDHPNYHVKQLVVENHPELFVIVPR</sequence>
<keyword evidence="2" id="KW-1185">Reference proteome</keyword>
<evidence type="ECO:0000313" key="2">
    <source>
        <dbReference type="Proteomes" id="UP000664601"/>
    </source>
</evidence>
<organism evidence="1 2">
    <name type="scientific">Candidatus Enterococcus moelleringii</name>
    <dbReference type="NCBI Taxonomy" id="2815325"/>
    <lineage>
        <taxon>Bacteria</taxon>
        <taxon>Bacillati</taxon>
        <taxon>Bacillota</taxon>
        <taxon>Bacilli</taxon>
        <taxon>Lactobacillales</taxon>
        <taxon>Enterococcaceae</taxon>
        <taxon>Enterococcus</taxon>
    </lineage>
</organism>
<gene>
    <name evidence="1" type="ORF">JZO70_04670</name>
</gene>